<sequence length="70" mass="8108">MQISVSFFEYGTIYPLIPEYEPKLWKPESENYTTNQDWPSLSLPGFNCSIIFVAFPAQTLLSYFKTASFL</sequence>
<dbReference type="Proteomes" id="UP000077667">
    <property type="component" value="Chromosome"/>
</dbReference>
<dbReference type="KEGG" id="nia:A8C56_07380"/>
<protein>
    <submittedName>
        <fullName evidence="1">Uncharacterized protein</fullName>
    </submittedName>
</protein>
<reference evidence="1 2" key="1">
    <citation type="submission" date="2016-05" db="EMBL/GenBank/DDBJ databases">
        <title>Niabella ginsenosidivorans BS26 whole genome sequencing.</title>
        <authorList>
            <person name="Im W.T."/>
            <person name="Siddiqi M.Z."/>
        </authorList>
    </citation>
    <scope>NUCLEOTIDE SEQUENCE [LARGE SCALE GENOMIC DNA]</scope>
    <source>
        <strain evidence="1 2">BS26</strain>
    </source>
</reference>
<proteinExistence type="predicted"/>
<evidence type="ECO:0000313" key="1">
    <source>
        <dbReference type="EMBL" id="ANH80824.1"/>
    </source>
</evidence>
<evidence type="ECO:0000313" key="2">
    <source>
        <dbReference type="Proteomes" id="UP000077667"/>
    </source>
</evidence>
<dbReference type="EMBL" id="CP015772">
    <property type="protein sequence ID" value="ANH80824.1"/>
    <property type="molecule type" value="Genomic_DNA"/>
</dbReference>
<organism evidence="1 2">
    <name type="scientific">Niabella ginsenosidivorans</name>
    <dbReference type="NCBI Taxonomy" id="1176587"/>
    <lineage>
        <taxon>Bacteria</taxon>
        <taxon>Pseudomonadati</taxon>
        <taxon>Bacteroidota</taxon>
        <taxon>Chitinophagia</taxon>
        <taxon>Chitinophagales</taxon>
        <taxon>Chitinophagaceae</taxon>
        <taxon>Niabella</taxon>
    </lineage>
</organism>
<dbReference type="AlphaFoldDB" id="A0A1A9I2L7"/>
<name>A0A1A9I2L7_9BACT</name>
<keyword evidence="2" id="KW-1185">Reference proteome</keyword>
<gene>
    <name evidence="1" type="ORF">A8C56_07380</name>
</gene>
<accession>A0A1A9I2L7</accession>